<evidence type="ECO:0000256" key="2">
    <source>
        <dbReference type="ARBA" id="ARBA00022737"/>
    </source>
</evidence>
<dbReference type="PROSITE" id="PS50011">
    <property type="entry name" value="PROTEIN_KINASE_DOM"/>
    <property type="match status" value="1"/>
</dbReference>
<dbReference type="InterPro" id="IPR001611">
    <property type="entry name" value="Leu-rich_rpt"/>
</dbReference>
<keyword evidence="1" id="KW-0433">Leucine-rich repeat</keyword>
<dbReference type="InterPro" id="IPR050836">
    <property type="entry name" value="SDS22/Internalin_LRR"/>
</dbReference>
<dbReference type="GO" id="GO:0005524">
    <property type="term" value="F:ATP binding"/>
    <property type="evidence" value="ECO:0007669"/>
    <property type="project" value="UniProtKB-UniRule"/>
</dbReference>
<dbReference type="PANTHER" id="PTHR46652">
    <property type="entry name" value="LEUCINE-RICH REPEAT AND IQ DOMAIN-CONTAINING PROTEIN 1-RELATED"/>
    <property type="match status" value="1"/>
</dbReference>
<dbReference type="InterPro" id="IPR032675">
    <property type="entry name" value="LRR_dom_sf"/>
</dbReference>
<dbReference type="InterPro" id="IPR003591">
    <property type="entry name" value="Leu-rich_rpt_typical-subtyp"/>
</dbReference>
<dbReference type="Gene3D" id="3.80.10.10">
    <property type="entry name" value="Ribonuclease Inhibitor"/>
    <property type="match status" value="1"/>
</dbReference>
<evidence type="ECO:0000256" key="3">
    <source>
        <dbReference type="PROSITE-ProRule" id="PRU10141"/>
    </source>
</evidence>
<dbReference type="PANTHER" id="PTHR46652:SF8">
    <property type="entry name" value="LEUCINE RICH REPEAT CONTAINING 23"/>
    <property type="match status" value="1"/>
</dbReference>
<accession>A0A0G4H3Z4</accession>
<dbReference type="Gene3D" id="1.10.510.10">
    <property type="entry name" value="Transferase(Phosphotransferase) domain 1"/>
    <property type="match status" value="1"/>
</dbReference>
<evidence type="ECO:0000313" key="5">
    <source>
        <dbReference type="EMBL" id="CEM38265.1"/>
    </source>
</evidence>
<dbReference type="EMBL" id="CDMZ01001842">
    <property type="protein sequence ID" value="CEM38265.1"/>
    <property type="molecule type" value="Genomic_DNA"/>
</dbReference>
<dbReference type="Pfam" id="PF06293">
    <property type="entry name" value="Kdo"/>
    <property type="match status" value="1"/>
</dbReference>
<dbReference type="Pfam" id="PF13855">
    <property type="entry name" value="LRR_8"/>
    <property type="match status" value="1"/>
</dbReference>
<sequence>MTNVEELKNLSVEGTREICLKGVKGPGLPEGLLFLKELRKLDCAHNKCLEDVSPFLSDLPNLDIAFFLSCSIAKVPSLSASRSLRVLSLKSNRVSGHFDCSLLPPTLEWLIMTDNQIDSISEDIHEALPRLRKVLFSGNRLTSLPEEFSSLQSLELLRLAANQIAEFPFFLFRPAAKCPLKWIALAGNPCVESPQPGGGSQRLPQYTLDQLGVTPDTPSLGGGASGNVYRGELEGQSVAVKIFRLKGKVTSDGMPRDEMAACAIACSSPGRGLVRVQALVVEGRESKEDGGGVSDEECDPVGVVFDLCSRDDGWQSLGSPPSMFSCTRDVYTEEQGHRLCTGGGPAVHQRTLRILSSVCTGVSRLHAAGFVHGDVYAHNVLTKLTEGGEGGDPDGAAVLGDLGAAFQVSPLGGGGQVEKDRTERIFLPDVRALWVLAEEILSLCGLLSASYLKEKEGGSGQSTGISPSPYDTLLQKMKVVNSAEAAAVLVEETLAQEVQSL</sequence>
<keyword evidence="3" id="KW-0547">Nucleotide-binding</keyword>
<evidence type="ECO:0000259" key="4">
    <source>
        <dbReference type="PROSITE" id="PS50011"/>
    </source>
</evidence>
<reference evidence="5" key="1">
    <citation type="submission" date="2014-11" db="EMBL/GenBank/DDBJ databases">
        <authorList>
            <person name="Otto D Thomas"/>
            <person name="Naeem Raeece"/>
        </authorList>
    </citation>
    <scope>NUCLEOTIDE SEQUENCE</scope>
</reference>
<keyword evidence="2" id="KW-0677">Repeat</keyword>
<dbReference type="SUPFAM" id="SSF56112">
    <property type="entry name" value="Protein kinase-like (PK-like)"/>
    <property type="match status" value="1"/>
</dbReference>
<gene>
    <name evidence="5" type="ORF">Cvel_5642</name>
</gene>
<feature type="domain" description="Protein kinase" evidence="4">
    <location>
        <begin position="214"/>
        <end position="501"/>
    </location>
</feature>
<proteinExistence type="predicted"/>
<keyword evidence="3" id="KW-0067">ATP-binding</keyword>
<feature type="binding site" evidence="3">
    <location>
        <position position="241"/>
    </location>
    <ligand>
        <name>ATP</name>
        <dbReference type="ChEBI" id="CHEBI:30616"/>
    </ligand>
</feature>
<organism evidence="5">
    <name type="scientific">Chromera velia CCMP2878</name>
    <dbReference type="NCBI Taxonomy" id="1169474"/>
    <lineage>
        <taxon>Eukaryota</taxon>
        <taxon>Sar</taxon>
        <taxon>Alveolata</taxon>
        <taxon>Colpodellida</taxon>
        <taxon>Chromeraceae</taxon>
        <taxon>Chromera</taxon>
    </lineage>
</organism>
<dbReference type="InterPro" id="IPR017441">
    <property type="entry name" value="Protein_kinase_ATP_BS"/>
</dbReference>
<evidence type="ECO:0000256" key="1">
    <source>
        <dbReference type="ARBA" id="ARBA00022614"/>
    </source>
</evidence>
<dbReference type="AlphaFoldDB" id="A0A0G4H3Z4"/>
<dbReference type="VEuPathDB" id="CryptoDB:Cvel_5642"/>
<name>A0A0G4H3Z4_9ALVE</name>
<protein>
    <recommendedName>
        <fullName evidence="4">Protein kinase domain-containing protein</fullName>
    </recommendedName>
</protein>
<dbReference type="SUPFAM" id="SSF52075">
    <property type="entry name" value="Outer arm dynein light chain 1"/>
    <property type="match status" value="1"/>
</dbReference>
<dbReference type="PROSITE" id="PS00107">
    <property type="entry name" value="PROTEIN_KINASE_ATP"/>
    <property type="match status" value="1"/>
</dbReference>
<dbReference type="GO" id="GO:0004672">
    <property type="term" value="F:protein kinase activity"/>
    <property type="evidence" value="ECO:0007669"/>
    <property type="project" value="InterPro"/>
</dbReference>
<dbReference type="SMART" id="SM00369">
    <property type="entry name" value="LRR_TYP"/>
    <property type="match status" value="2"/>
</dbReference>
<dbReference type="InterPro" id="IPR000719">
    <property type="entry name" value="Prot_kinase_dom"/>
</dbReference>
<dbReference type="InterPro" id="IPR011009">
    <property type="entry name" value="Kinase-like_dom_sf"/>
</dbReference>